<feature type="transmembrane region" description="Helical" evidence="1">
    <location>
        <begin position="136"/>
        <end position="158"/>
    </location>
</feature>
<dbReference type="AlphaFoldDB" id="A0A564TA32"/>
<feature type="transmembrane region" description="Helical" evidence="1">
    <location>
        <begin position="270"/>
        <end position="290"/>
    </location>
</feature>
<keyword evidence="1" id="KW-1133">Transmembrane helix</keyword>
<feature type="transmembrane region" description="Helical" evidence="1">
    <location>
        <begin position="42"/>
        <end position="60"/>
    </location>
</feature>
<feature type="transmembrane region" description="Helical" evidence="1">
    <location>
        <begin position="576"/>
        <end position="594"/>
    </location>
</feature>
<feature type="transmembrane region" description="Helical" evidence="1">
    <location>
        <begin position="6"/>
        <end position="30"/>
    </location>
</feature>
<feature type="transmembrane region" description="Helical" evidence="1">
    <location>
        <begin position="518"/>
        <end position="540"/>
    </location>
</feature>
<evidence type="ECO:0000313" key="2">
    <source>
        <dbReference type="EMBL" id="VUX04278.1"/>
    </source>
</evidence>
<feature type="transmembrane region" description="Helical" evidence="1">
    <location>
        <begin position="546"/>
        <end position="569"/>
    </location>
</feature>
<organism evidence="2 3">
    <name type="scientific">Dorea longicatena</name>
    <dbReference type="NCBI Taxonomy" id="88431"/>
    <lineage>
        <taxon>Bacteria</taxon>
        <taxon>Bacillati</taxon>
        <taxon>Bacillota</taxon>
        <taxon>Clostridia</taxon>
        <taxon>Lachnospirales</taxon>
        <taxon>Lachnospiraceae</taxon>
        <taxon>Dorea</taxon>
    </lineage>
</organism>
<name>A0A564TA32_9FIRM</name>
<feature type="transmembrane region" description="Helical" evidence="1">
    <location>
        <begin position="335"/>
        <end position="354"/>
    </location>
</feature>
<keyword evidence="1" id="KW-0472">Membrane</keyword>
<sequence>MSMNTLTIIQILEVLAAYTLIALLLPWLALRNVFRKFTISERIMGYFLAGNFYVIYLVFLMEFLHISGRVTLTAGTVTPFLIILYRKYRGRIPEIIEKFLLKVRYILHGVLGWKTLLFGRKEEKKRSYHRQDVKRWINYVPDLFLTALLIAGVCYVYGRNAVTVYGYKASDMPVHTYWVNLMDENHIFGAGVYPHGYHCIIYYLHKVFGFPTYVVMRVFGFVQTIFVHLALLVPLRALCKNRYTPYIGTAVYLMGNFFSAQTYFRYASTLPQEFGMLFIFPTAYFAIAFFQKYAAVLKAETEEEKKEDTRITKWYLLGLIISFSLTLTVHFYNTMIAGVLCVGIAIGYFFRCLRWKYLKQLIIAALLSVLLAVAPMAIGVAMGNPLQGSLYWGMNVIKGTANDSGNLSTKKKVVKDKNGNEVTVVGDVDDETIEKIKNGTIMTEGDGKTPVKPEPEKTFKQKVEEKIQAVFNQTQSFVFDGNKKMTMLLTSGVAASVLLGLLCVLFRRPDQAGAVWSIGAYTGLMFLMQSMGVLGLPALMDPARNSIFFAYSVGVLLAVDADTVLYLMLGWFKKTWAMNLAALALLLMTGNYIWKHQLYKEPVKTNAFEMNENITCLTNIIKSNEKNAWTICSANDEKQMVYGNGYHYETITFLKEMKDIQKNPMVKIPTNTVYFFIEKKPLNYAQTVNSNDWKNVKISKKYAREELDYSTGLTPYMGVNRAVTMSHMYYWAQKFMELYPNVMNVYYETDQFVCYRVSQNGYNFYNFAIDYGYNNSGQKDKGAAETTQK</sequence>
<accession>A0A564TA32</accession>
<feature type="transmembrane region" description="Helical" evidence="1">
    <location>
        <begin position="311"/>
        <end position="329"/>
    </location>
</feature>
<keyword evidence="1" id="KW-0812">Transmembrane</keyword>
<dbReference type="RefSeq" id="WP_144100461.1">
    <property type="nucleotide sequence ID" value="NZ_CABHNM010000032.1"/>
</dbReference>
<dbReference type="Proteomes" id="UP000398619">
    <property type="component" value="Unassembled WGS sequence"/>
</dbReference>
<reference evidence="2 3" key="1">
    <citation type="submission" date="2019-07" db="EMBL/GenBank/DDBJ databases">
        <authorList>
            <person name="Hibberd C M."/>
            <person name="Gehrig L. J."/>
            <person name="Chang H.-W."/>
            <person name="Venkatesh S."/>
        </authorList>
    </citation>
    <scope>NUCLEOTIDE SEQUENCE [LARGE SCALE GENOMIC DNA]</scope>
    <source>
        <strain evidence="2">Dorea_longicatena_SSTS_Bg7063</strain>
    </source>
</reference>
<feature type="transmembrane region" description="Helical" evidence="1">
    <location>
        <begin position="214"/>
        <end position="233"/>
    </location>
</feature>
<dbReference type="EMBL" id="CABHNM010000032">
    <property type="protein sequence ID" value="VUX04278.1"/>
    <property type="molecule type" value="Genomic_DNA"/>
</dbReference>
<feature type="transmembrane region" description="Helical" evidence="1">
    <location>
        <begin position="361"/>
        <end position="382"/>
    </location>
</feature>
<feature type="transmembrane region" description="Helical" evidence="1">
    <location>
        <begin position="245"/>
        <end position="264"/>
    </location>
</feature>
<gene>
    <name evidence="2" type="ORF">DLSSTS7063_01427</name>
</gene>
<evidence type="ECO:0000256" key="1">
    <source>
        <dbReference type="SAM" id="Phobius"/>
    </source>
</evidence>
<evidence type="ECO:0000313" key="3">
    <source>
        <dbReference type="Proteomes" id="UP000398619"/>
    </source>
</evidence>
<protein>
    <submittedName>
        <fullName evidence="2">Uncharacterized protein</fullName>
    </submittedName>
</protein>
<feature type="transmembrane region" description="Helical" evidence="1">
    <location>
        <begin position="485"/>
        <end position="506"/>
    </location>
</feature>
<proteinExistence type="predicted"/>